<evidence type="ECO:0000256" key="4">
    <source>
        <dbReference type="ARBA" id="ARBA00022723"/>
    </source>
</evidence>
<comment type="pathway">
    <text evidence="1 8">Purine metabolism; guanine degradation; xanthine from guanine: step 1/1.</text>
</comment>
<dbReference type="NCBIfam" id="NF006679">
    <property type="entry name" value="PRK09228.1"/>
    <property type="match status" value="1"/>
</dbReference>
<dbReference type="Pfam" id="PF01979">
    <property type="entry name" value="Amidohydro_1"/>
    <property type="match status" value="1"/>
</dbReference>
<dbReference type="Proteomes" id="UP000831684">
    <property type="component" value="Chromosome"/>
</dbReference>
<dbReference type="PANTHER" id="PTHR11271">
    <property type="entry name" value="GUANINE DEAMINASE"/>
    <property type="match status" value="1"/>
</dbReference>
<evidence type="ECO:0000256" key="8">
    <source>
        <dbReference type="RuleBase" id="RU366009"/>
    </source>
</evidence>
<evidence type="ECO:0000256" key="5">
    <source>
        <dbReference type="ARBA" id="ARBA00022801"/>
    </source>
</evidence>
<evidence type="ECO:0000259" key="9">
    <source>
        <dbReference type="Pfam" id="PF01979"/>
    </source>
</evidence>
<comment type="catalytic activity">
    <reaction evidence="8">
        <text>guanine + H2O + H(+) = xanthine + NH4(+)</text>
        <dbReference type="Rhea" id="RHEA:14665"/>
        <dbReference type="ChEBI" id="CHEBI:15377"/>
        <dbReference type="ChEBI" id="CHEBI:15378"/>
        <dbReference type="ChEBI" id="CHEBI:16235"/>
        <dbReference type="ChEBI" id="CHEBI:17712"/>
        <dbReference type="ChEBI" id="CHEBI:28938"/>
        <dbReference type="EC" id="3.5.4.3"/>
    </reaction>
</comment>
<dbReference type="InterPro" id="IPR011059">
    <property type="entry name" value="Metal-dep_hydrolase_composite"/>
</dbReference>
<evidence type="ECO:0000256" key="1">
    <source>
        <dbReference type="ARBA" id="ARBA00004984"/>
    </source>
</evidence>
<dbReference type="InterPro" id="IPR006680">
    <property type="entry name" value="Amidohydro-rel"/>
</dbReference>
<keyword evidence="4 8" id="KW-0479">Metal-binding</keyword>
<dbReference type="GO" id="GO:0006147">
    <property type="term" value="P:guanine catabolic process"/>
    <property type="evidence" value="ECO:0007669"/>
    <property type="project" value="UniProtKB-UniRule"/>
</dbReference>
<evidence type="ECO:0000313" key="10">
    <source>
        <dbReference type="EMBL" id="UOK72572.1"/>
    </source>
</evidence>
<dbReference type="GO" id="GO:0008270">
    <property type="term" value="F:zinc ion binding"/>
    <property type="evidence" value="ECO:0007669"/>
    <property type="project" value="UniProtKB-UniRule"/>
</dbReference>
<dbReference type="InterPro" id="IPR051607">
    <property type="entry name" value="Metallo-dep_hydrolases"/>
</dbReference>
<feature type="domain" description="Amidohydrolase-related" evidence="9">
    <location>
        <begin position="72"/>
        <end position="435"/>
    </location>
</feature>
<dbReference type="SUPFAM" id="SSF51556">
    <property type="entry name" value="Metallo-dependent hydrolases"/>
    <property type="match status" value="1"/>
</dbReference>
<comment type="function">
    <text evidence="8">Catalyzes the hydrolytic deamination of guanine, producing xanthine and ammonia.</text>
</comment>
<evidence type="ECO:0000256" key="2">
    <source>
        <dbReference type="ARBA" id="ARBA00006745"/>
    </source>
</evidence>
<dbReference type="Gene3D" id="3.20.20.140">
    <property type="entry name" value="Metal-dependent hydrolases"/>
    <property type="match status" value="1"/>
</dbReference>
<dbReference type="GO" id="GO:0005829">
    <property type="term" value="C:cytosol"/>
    <property type="evidence" value="ECO:0007669"/>
    <property type="project" value="TreeGrafter"/>
</dbReference>
<name>A0A9E6ZZ44_9HYPH</name>
<comment type="similarity">
    <text evidence="2 8">Belongs to the metallo-dependent hydrolases superfamily. ATZ/TRZ family.</text>
</comment>
<reference evidence="10" key="1">
    <citation type="submission" date="2021-09" db="EMBL/GenBank/DDBJ databases">
        <title>Network and meta-omics reveal the key degrader and cooperation patterns in an efficient 1,4-dioxane-degrading microbial community.</title>
        <authorList>
            <person name="Dai C."/>
        </authorList>
    </citation>
    <scope>NUCLEOTIDE SEQUENCE</scope>
    <source>
        <strain evidence="10">ZM13</strain>
    </source>
</reference>
<dbReference type="EC" id="3.5.4.3" evidence="3 7"/>
<dbReference type="AlphaFoldDB" id="A0A9E6ZZ44"/>
<dbReference type="KEGG" id="apol:K9D25_07685"/>
<keyword evidence="6 8" id="KW-0862">Zinc</keyword>
<keyword evidence="5 8" id="KW-0378">Hydrolase</keyword>
<evidence type="ECO:0000313" key="11">
    <source>
        <dbReference type="Proteomes" id="UP000831684"/>
    </source>
</evidence>
<protein>
    <recommendedName>
        <fullName evidence="3 7">Guanine deaminase</fullName>
        <shortName evidence="8">Guanase</shortName>
        <ecNumber evidence="3 7">3.5.4.3</ecNumber>
    </recommendedName>
    <alternativeName>
        <fullName evidence="8">Guanine aminohydrolase</fullName>
    </alternativeName>
</protein>
<dbReference type="NCBIfam" id="TIGR02967">
    <property type="entry name" value="guan_deamin"/>
    <property type="match status" value="1"/>
</dbReference>
<dbReference type="GO" id="GO:0008892">
    <property type="term" value="F:guanine deaminase activity"/>
    <property type="evidence" value="ECO:0007669"/>
    <property type="project" value="UniProtKB-UniRule"/>
</dbReference>
<evidence type="ECO:0000256" key="6">
    <source>
        <dbReference type="ARBA" id="ARBA00022833"/>
    </source>
</evidence>
<sequence>MSGSLQSRVLRGPAATLAGNPFEQPSRGCLITHDDALIIIEHGRIVAFGPYAELSDTLPEGVAVEHYPGHLLVPGFIDAHVHYPQMQVIGAFGTQLLEWLETYTFPAEMSFADAGHAGRVAHLFLRELLRAGTTTAMVYCTVHPQSVDAFFTEAARFDARMIAGKVLMDRHAPAGLLDTAQRGYDESLALIERWHGRGRALYCVTPRFAPTSTDAQLDAAGALLKKRDGLFLQTHLCENLAEIEWVRELFPARASYLDVYAHAGLVGPRSMFGHGIHLHEGDFCTCHQAGAALAHCPTSNLFLGSGLFRLFEAVDPRRPVKVALGTDVGGGTSLSQLQTLNEAYKVAAMVGHKLDAVQGFYLATLGGARALGLDDRIGRLAPGMEADICVLDPKATSFMAFRAGYCASMEELLFLLMTLGDDRAVRATYVAGRPVYDRDRPGDPFRPAHGEEQP</sequence>
<dbReference type="FunFam" id="3.20.20.140:FF:000022">
    <property type="entry name" value="Guanine deaminase"/>
    <property type="match status" value="1"/>
</dbReference>
<dbReference type="SUPFAM" id="SSF51338">
    <property type="entry name" value="Composite domain of metallo-dependent hydrolases"/>
    <property type="match status" value="1"/>
</dbReference>
<dbReference type="Gene3D" id="2.30.40.10">
    <property type="entry name" value="Urease, subunit C, domain 1"/>
    <property type="match status" value="1"/>
</dbReference>
<proteinExistence type="inferred from homology"/>
<dbReference type="EMBL" id="CP083239">
    <property type="protein sequence ID" value="UOK72572.1"/>
    <property type="molecule type" value="Genomic_DNA"/>
</dbReference>
<dbReference type="RefSeq" id="WP_244450269.1">
    <property type="nucleotide sequence ID" value="NZ_CP083239.1"/>
</dbReference>
<evidence type="ECO:0000256" key="3">
    <source>
        <dbReference type="ARBA" id="ARBA00012781"/>
    </source>
</evidence>
<evidence type="ECO:0000256" key="7">
    <source>
        <dbReference type="NCBIfam" id="TIGR02967"/>
    </source>
</evidence>
<dbReference type="InterPro" id="IPR032466">
    <property type="entry name" value="Metal_Hydrolase"/>
</dbReference>
<dbReference type="InterPro" id="IPR014311">
    <property type="entry name" value="Guanine_deaminase"/>
</dbReference>
<dbReference type="CDD" id="cd01303">
    <property type="entry name" value="GDEase"/>
    <property type="match status" value="1"/>
</dbReference>
<dbReference type="PANTHER" id="PTHR11271:SF6">
    <property type="entry name" value="GUANINE DEAMINASE"/>
    <property type="match status" value="1"/>
</dbReference>
<organism evidence="10 11">
    <name type="scientific">Ancylobacter polymorphus</name>
    <dbReference type="NCBI Taxonomy" id="223390"/>
    <lineage>
        <taxon>Bacteria</taxon>
        <taxon>Pseudomonadati</taxon>
        <taxon>Pseudomonadota</taxon>
        <taxon>Alphaproteobacteria</taxon>
        <taxon>Hyphomicrobiales</taxon>
        <taxon>Xanthobacteraceae</taxon>
        <taxon>Ancylobacter</taxon>
    </lineage>
</organism>
<gene>
    <name evidence="10" type="primary">guaD</name>
    <name evidence="10" type="ORF">K9D25_07685</name>
</gene>
<comment type="cofactor">
    <cofactor evidence="8">
        <name>Zn(2+)</name>
        <dbReference type="ChEBI" id="CHEBI:29105"/>
    </cofactor>
    <text evidence="8">Binds 1 zinc ion per subunit.</text>
</comment>
<accession>A0A9E6ZZ44</accession>